<organism evidence="18 19">
    <name type="scientific">Paralvinella palmiformis</name>
    <dbReference type="NCBI Taxonomy" id="53620"/>
    <lineage>
        <taxon>Eukaryota</taxon>
        <taxon>Metazoa</taxon>
        <taxon>Spiralia</taxon>
        <taxon>Lophotrochozoa</taxon>
        <taxon>Annelida</taxon>
        <taxon>Polychaeta</taxon>
        <taxon>Sedentaria</taxon>
        <taxon>Canalipalpata</taxon>
        <taxon>Terebellida</taxon>
        <taxon>Terebelliformia</taxon>
        <taxon>Alvinellidae</taxon>
        <taxon>Paralvinella</taxon>
    </lineage>
</organism>
<evidence type="ECO:0000256" key="1">
    <source>
        <dbReference type="ARBA" id="ARBA00000923"/>
    </source>
</evidence>
<comment type="similarity">
    <text evidence="3">Belongs to the AIG1 family.</text>
</comment>
<comment type="catalytic activity">
    <reaction evidence="12">
        <text>9-(9Z-octadecenoyloxy)-octadecanoate + H2O = 9-hydroxy-octadecanoate + (9Z)-octadecenoate + H(+)</text>
        <dbReference type="Rhea" id="RHEA:52048"/>
        <dbReference type="ChEBI" id="CHEBI:15377"/>
        <dbReference type="ChEBI" id="CHEBI:15378"/>
        <dbReference type="ChEBI" id="CHEBI:30823"/>
        <dbReference type="ChEBI" id="CHEBI:136282"/>
        <dbReference type="ChEBI" id="CHEBI:136286"/>
    </reaction>
    <physiologicalReaction direction="left-to-right" evidence="12">
        <dbReference type="Rhea" id="RHEA:52049"/>
    </physiologicalReaction>
</comment>
<dbReference type="Pfam" id="PF04750">
    <property type="entry name" value="Far-17a_AIG1"/>
    <property type="match status" value="2"/>
</dbReference>
<evidence type="ECO:0000256" key="17">
    <source>
        <dbReference type="SAM" id="Phobius"/>
    </source>
</evidence>
<feature type="transmembrane region" description="Helical" evidence="17">
    <location>
        <begin position="75"/>
        <end position="98"/>
    </location>
</feature>
<dbReference type="GO" id="GO:0012505">
    <property type="term" value="C:endomembrane system"/>
    <property type="evidence" value="ECO:0007669"/>
    <property type="project" value="UniProtKB-SubCell"/>
</dbReference>
<comment type="catalytic activity">
    <reaction evidence="14">
        <text>13-(9Z-octadecenoyloxy)-octadecanoate + H2O = 13-hydroxy-octadecanoate + (9Z)-octadecenoate + H(+)</text>
        <dbReference type="Rhea" id="RHEA:52064"/>
        <dbReference type="ChEBI" id="CHEBI:15377"/>
        <dbReference type="ChEBI" id="CHEBI:15378"/>
        <dbReference type="ChEBI" id="CHEBI:30823"/>
        <dbReference type="ChEBI" id="CHEBI:136303"/>
        <dbReference type="ChEBI" id="CHEBI:136304"/>
    </reaction>
    <physiologicalReaction direction="left-to-right" evidence="14">
        <dbReference type="Rhea" id="RHEA:52065"/>
    </physiologicalReaction>
</comment>
<evidence type="ECO:0000256" key="8">
    <source>
        <dbReference type="ARBA" id="ARBA00047427"/>
    </source>
</evidence>
<dbReference type="PANTHER" id="PTHR10989">
    <property type="entry name" value="ANDROGEN-INDUCED PROTEIN 1-RELATED"/>
    <property type="match status" value="1"/>
</dbReference>
<gene>
    <name evidence="18" type="ORF">LSH36_344g04064</name>
</gene>
<dbReference type="Proteomes" id="UP001208570">
    <property type="component" value="Unassembled WGS sequence"/>
</dbReference>
<name>A0AAD9JG03_9ANNE</name>
<comment type="caution">
    <text evidence="18">The sequence shown here is derived from an EMBL/GenBank/DDBJ whole genome shotgun (WGS) entry which is preliminary data.</text>
</comment>
<comment type="catalytic activity">
    <reaction evidence="1">
        <text>9-(9Z-hexadecenoyloxy)-octadecanoate + H2O = (9Z)-hexadecenoate + 9-hydroxy-octadecanoate + H(+)</text>
        <dbReference type="Rhea" id="RHEA:52068"/>
        <dbReference type="ChEBI" id="CHEBI:15377"/>
        <dbReference type="ChEBI" id="CHEBI:15378"/>
        <dbReference type="ChEBI" id="CHEBI:32372"/>
        <dbReference type="ChEBI" id="CHEBI:136286"/>
        <dbReference type="ChEBI" id="CHEBI:136309"/>
    </reaction>
    <physiologicalReaction direction="left-to-right" evidence="1">
        <dbReference type="Rhea" id="RHEA:52069"/>
    </physiologicalReaction>
</comment>
<comment type="catalytic activity">
    <reaction evidence="16">
        <text>12-(9Z-hexadecenoyloxy)-octadecanoate + H2O = 12-hydroxyoctadecanoate + (9Z)-hexadecenoate + H(+)</text>
        <dbReference type="Rhea" id="RHEA:52072"/>
        <dbReference type="ChEBI" id="CHEBI:15377"/>
        <dbReference type="ChEBI" id="CHEBI:15378"/>
        <dbReference type="ChEBI" id="CHEBI:32372"/>
        <dbReference type="ChEBI" id="CHEBI:84201"/>
        <dbReference type="ChEBI" id="CHEBI:136312"/>
    </reaction>
    <physiologicalReaction direction="left-to-right" evidence="16">
        <dbReference type="Rhea" id="RHEA:52073"/>
    </physiologicalReaction>
</comment>
<keyword evidence="19" id="KW-1185">Reference proteome</keyword>
<reference evidence="18" key="1">
    <citation type="journal article" date="2023" name="Mol. Biol. Evol.">
        <title>Third-Generation Sequencing Reveals the Adaptive Role of the Epigenome in Three Deep-Sea Polychaetes.</title>
        <authorList>
            <person name="Perez M."/>
            <person name="Aroh O."/>
            <person name="Sun Y."/>
            <person name="Lan Y."/>
            <person name="Juniper S.K."/>
            <person name="Young C.R."/>
            <person name="Angers B."/>
            <person name="Qian P.Y."/>
        </authorList>
    </citation>
    <scope>NUCLEOTIDE SEQUENCE</scope>
    <source>
        <strain evidence="18">P08H-3</strain>
    </source>
</reference>
<evidence type="ECO:0000256" key="13">
    <source>
        <dbReference type="ARBA" id="ARBA00049221"/>
    </source>
</evidence>
<evidence type="ECO:0000256" key="3">
    <source>
        <dbReference type="ARBA" id="ARBA00009300"/>
    </source>
</evidence>
<evidence type="ECO:0000256" key="11">
    <source>
        <dbReference type="ARBA" id="ARBA00048701"/>
    </source>
</evidence>
<evidence type="ECO:0000256" key="15">
    <source>
        <dbReference type="ARBA" id="ARBA00049322"/>
    </source>
</evidence>
<proteinExistence type="inferred from homology"/>
<evidence type="ECO:0000256" key="2">
    <source>
        <dbReference type="ARBA" id="ARBA00004127"/>
    </source>
</evidence>
<comment type="catalytic activity">
    <reaction evidence="8">
        <text>13-octadecanoyloxy-octadecanoate + H2O = 13-hydroxy-octadecanoate + octadecanoate + H(+)</text>
        <dbReference type="Rhea" id="RHEA:52084"/>
        <dbReference type="ChEBI" id="CHEBI:15377"/>
        <dbReference type="ChEBI" id="CHEBI:15378"/>
        <dbReference type="ChEBI" id="CHEBI:25629"/>
        <dbReference type="ChEBI" id="CHEBI:136304"/>
        <dbReference type="ChEBI" id="CHEBI:136335"/>
    </reaction>
    <physiologicalReaction direction="left-to-right" evidence="8">
        <dbReference type="Rhea" id="RHEA:52085"/>
    </physiologicalReaction>
</comment>
<comment type="catalytic activity">
    <reaction evidence="10">
        <text>12-octadecanoyloxy-octadecanoate + H2O = 12-hydroxyoctadecanoate + octadecanoate + H(+)</text>
        <dbReference type="Rhea" id="RHEA:52080"/>
        <dbReference type="ChEBI" id="CHEBI:15377"/>
        <dbReference type="ChEBI" id="CHEBI:15378"/>
        <dbReference type="ChEBI" id="CHEBI:25629"/>
        <dbReference type="ChEBI" id="CHEBI:84201"/>
        <dbReference type="ChEBI" id="CHEBI:136330"/>
    </reaction>
    <physiologicalReaction direction="left-to-right" evidence="10">
        <dbReference type="Rhea" id="RHEA:52081"/>
    </physiologicalReaction>
</comment>
<sequence length="204" mass="23416">NSCGLVYDILYQSQHGEGILQYRGYPGKFKYLTFWCEIIQTSFFGISLINSLVGSNLSPKESPDKRNSLQKIRDIFAAVIVFPIGSFVVLTFWILYAIDRELVFPKELDDLIPPWLNHVMSFSGCDLCFEGTMDHKGSRGIYRILWIAFSADLWVYPVLKVLSWPGRIGFLAGCWFILIVLYLIGEKFTALVWQPEEISRKKGK</sequence>
<feature type="transmembrane region" description="Helical" evidence="17">
    <location>
        <begin position="168"/>
        <end position="185"/>
    </location>
</feature>
<evidence type="ECO:0000313" key="18">
    <source>
        <dbReference type="EMBL" id="KAK2151971.1"/>
    </source>
</evidence>
<evidence type="ECO:0000256" key="4">
    <source>
        <dbReference type="ARBA" id="ARBA00022692"/>
    </source>
</evidence>
<comment type="catalytic activity">
    <reaction evidence="7">
        <text>12-hexadecanoyloxy-octadecanoate + H2O = 12-hydroxyoctadecanoate + hexadecanoate + H(+)</text>
        <dbReference type="Rhea" id="RHEA:52056"/>
        <dbReference type="ChEBI" id="CHEBI:7896"/>
        <dbReference type="ChEBI" id="CHEBI:15377"/>
        <dbReference type="ChEBI" id="CHEBI:15378"/>
        <dbReference type="ChEBI" id="CHEBI:83677"/>
        <dbReference type="ChEBI" id="CHEBI:84201"/>
    </reaction>
    <physiologicalReaction direction="left-to-right" evidence="7">
        <dbReference type="Rhea" id="RHEA:52057"/>
    </physiologicalReaction>
</comment>
<comment type="catalytic activity">
    <reaction evidence="15">
        <text>13-(9Z-hexadecenoyloxy)-octadecanoate + H2O = 13-hydroxy-octadecanoate + (9Z)-hexadecenoate + H(+)</text>
        <dbReference type="Rhea" id="RHEA:52076"/>
        <dbReference type="ChEBI" id="CHEBI:15377"/>
        <dbReference type="ChEBI" id="CHEBI:15378"/>
        <dbReference type="ChEBI" id="CHEBI:32372"/>
        <dbReference type="ChEBI" id="CHEBI:136304"/>
        <dbReference type="ChEBI" id="CHEBI:136315"/>
    </reaction>
    <physiologicalReaction direction="left-to-right" evidence="15">
        <dbReference type="Rhea" id="RHEA:52077"/>
    </physiologicalReaction>
</comment>
<dbReference type="InterPro" id="IPR006838">
    <property type="entry name" value="ADTRP_AIG1"/>
</dbReference>
<dbReference type="EMBL" id="JAODUP010000344">
    <property type="protein sequence ID" value="KAK2151971.1"/>
    <property type="molecule type" value="Genomic_DNA"/>
</dbReference>
<comment type="catalytic activity">
    <reaction evidence="9">
        <text>9-hexadecanoyloxy-octadecanoate + H2O = 9-hydroxy-octadecanoate + hexadecanoate + H(+)</text>
        <dbReference type="Rhea" id="RHEA:52052"/>
        <dbReference type="ChEBI" id="CHEBI:7896"/>
        <dbReference type="ChEBI" id="CHEBI:15377"/>
        <dbReference type="ChEBI" id="CHEBI:15378"/>
        <dbReference type="ChEBI" id="CHEBI:83670"/>
        <dbReference type="ChEBI" id="CHEBI:136286"/>
    </reaction>
    <physiologicalReaction direction="left-to-right" evidence="9">
        <dbReference type="Rhea" id="RHEA:52053"/>
    </physiologicalReaction>
</comment>
<feature type="transmembrane region" description="Helical" evidence="17">
    <location>
        <begin position="32"/>
        <end position="54"/>
    </location>
</feature>
<evidence type="ECO:0000256" key="12">
    <source>
        <dbReference type="ARBA" id="ARBA00048800"/>
    </source>
</evidence>
<keyword evidence="5 17" id="KW-1133">Transmembrane helix</keyword>
<accession>A0AAD9JG03</accession>
<evidence type="ECO:0000256" key="6">
    <source>
        <dbReference type="ARBA" id="ARBA00023136"/>
    </source>
</evidence>
<evidence type="ECO:0000256" key="5">
    <source>
        <dbReference type="ARBA" id="ARBA00022989"/>
    </source>
</evidence>
<protein>
    <submittedName>
        <fullName evidence="18">Uncharacterized protein</fullName>
    </submittedName>
</protein>
<dbReference type="AlphaFoldDB" id="A0AAD9JG03"/>
<evidence type="ECO:0000256" key="9">
    <source>
        <dbReference type="ARBA" id="ARBA00047863"/>
    </source>
</evidence>
<keyword evidence="6 17" id="KW-0472">Membrane</keyword>
<dbReference type="GO" id="GO:0016020">
    <property type="term" value="C:membrane"/>
    <property type="evidence" value="ECO:0007669"/>
    <property type="project" value="InterPro"/>
</dbReference>
<comment type="catalytic activity">
    <reaction evidence="11">
        <text>12-(9Z-octadecenoyloxy)-octadecanoate + H2O = 12-hydroxyoctadecanoate + (9Z)-octadecenoate + H(+)</text>
        <dbReference type="Rhea" id="RHEA:52060"/>
        <dbReference type="ChEBI" id="CHEBI:15377"/>
        <dbReference type="ChEBI" id="CHEBI:15378"/>
        <dbReference type="ChEBI" id="CHEBI:30823"/>
        <dbReference type="ChEBI" id="CHEBI:84201"/>
        <dbReference type="ChEBI" id="CHEBI:136302"/>
    </reaction>
    <physiologicalReaction direction="left-to-right" evidence="11">
        <dbReference type="Rhea" id="RHEA:52061"/>
    </physiologicalReaction>
</comment>
<comment type="subcellular location">
    <subcellularLocation>
        <location evidence="2">Endomembrane system</location>
        <topology evidence="2">Multi-pass membrane protein</topology>
    </subcellularLocation>
</comment>
<evidence type="ECO:0000256" key="14">
    <source>
        <dbReference type="ARBA" id="ARBA00049296"/>
    </source>
</evidence>
<evidence type="ECO:0000256" key="10">
    <source>
        <dbReference type="ARBA" id="ARBA00048680"/>
    </source>
</evidence>
<feature type="non-terminal residue" evidence="18">
    <location>
        <position position="1"/>
    </location>
</feature>
<evidence type="ECO:0000313" key="19">
    <source>
        <dbReference type="Proteomes" id="UP001208570"/>
    </source>
</evidence>
<dbReference type="PANTHER" id="PTHR10989:SF16">
    <property type="entry name" value="AT02829P-RELATED"/>
    <property type="match status" value="1"/>
</dbReference>
<evidence type="ECO:0000256" key="7">
    <source>
        <dbReference type="ARBA" id="ARBA00047368"/>
    </source>
</evidence>
<evidence type="ECO:0000256" key="16">
    <source>
        <dbReference type="ARBA" id="ARBA00049428"/>
    </source>
</evidence>
<comment type="catalytic activity">
    <reaction evidence="13">
        <text>9-octadecanoyloxy-octadecanoate + H2O = 9-hydroxy-octadecanoate + octadecanoate + H(+)</text>
        <dbReference type="Rhea" id="RHEA:52096"/>
        <dbReference type="ChEBI" id="CHEBI:15377"/>
        <dbReference type="ChEBI" id="CHEBI:15378"/>
        <dbReference type="ChEBI" id="CHEBI:25629"/>
        <dbReference type="ChEBI" id="CHEBI:136286"/>
        <dbReference type="ChEBI" id="CHEBI:136373"/>
    </reaction>
    <physiologicalReaction direction="left-to-right" evidence="13">
        <dbReference type="Rhea" id="RHEA:52097"/>
    </physiologicalReaction>
</comment>
<keyword evidence="4 17" id="KW-0812">Transmembrane</keyword>